<dbReference type="EC" id="6.3.5.4" evidence="3"/>
<feature type="site" description="Important for beta-aspartyl-AMP intermediate formation" evidence="10">
    <location>
        <position position="366"/>
    </location>
</feature>
<dbReference type="PIRSF" id="PIRSF001589">
    <property type="entry name" value="Asn_synthetase_glu-h"/>
    <property type="match status" value="1"/>
</dbReference>
<evidence type="ECO:0000256" key="8">
    <source>
        <dbReference type="PIRSR" id="PIRSR001589-1"/>
    </source>
</evidence>
<dbReference type="SUPFAM" id="SSF56235">
    <property type="entry name" value="N-terminal nucleophile aminohydrolases (Ntn hydrolases)"/>
    <property type="match status" value="1"/>
</dbReference>
<evidence type="ECO:0000256" key="3">
    <source>
        <dbReference type="ARBA" id="ARBA00012737"/>
    </source>
</evidence>
<protein>
    <recommendedName>
        <fullName evidence="3">asparagine synthase (glutamine-hydrolyzing)</fullName>
        <ecNumber evidence="3">6.3.5.4</ecNumber>
    </recommendedName>
</protein>
<evidence type="ECO:0000313" key="13">
    <source>
        <dbReference type="Proteomes" id="UP000324550"/>
    </source>
</evidence>
<dbReference type="InterPro" id="IPR017932">
    <property type="entry name" value="GATase_2_dom"/>
</dbReference>
<evidence type="ECO:0000256" key="9">
    <source>
        <dbReference type="PIRSR" id="PIRSR001589-2"/>
    </source>
</evidence>
<feature type="active site" description="For GATase activity" evidence="8">
    <location>
        <position position="2"/>
    </location>
</feature>
<keyword evidence="8" id="KW-0061">Asparagine biosynthesis</keyword>
<dbReference type="GO" id="GO:0004066">
    <property type="term" value="F:asparagine synthase (glutamine-hydrolyzing) activity"/>
    <property type="evidence" value="ECO:0007669"/>
    <property type="project" value="UniProtKB-EC"/>
</dbReference>
<name>A0A5D0GEC2_9FLAO</name>
<dbReference type="InterPro" id="IPR029055">
    <property type="entry name" value="Ntn_hydrolases_N"/>
</dbReference>
<comment type="caution">
    <text evidence="12">The sequence shown here is derived from an EMBL/GenBank/DDBJ whole genome shotgun (WGS) entry which is preliminary data.</text>
</comment>
<evidence type="ECO:0000256" key="10">
    <source>
        <dbReference type="PIRSR" id="PIRSR001589-3"/>
    </source>
</evidence>
<keyword evidence="13" id="KW-1185">Reference proteome</keyword>
<evidence type="ECO:0000256" key="2">
    <source>
        <dbReference type="ARBA" id="ARBA00005752"/>
    </source>
</evidence>
<feature type="binding site" evidence="9">
    <location>
        <position position="291"/>
    </location>
    <ligand>
        <name>ATP</name>
        <dbReference type="ChEBI" id="CHEBI:30616"/>
    </ligand>
</feature>
<dbReference type="RefSeq" id="WP_148454320.1">
    <property type="nucleotide sequence ID" value="NZ_VSFC01000030.1"/>
</dbReference>
<sequence>MCGFLAEYNVSSVKALEKKAFLRLLELSHTRGPDSQGYLLAESYLQMGFNRLAILDTSDAGQQPMQSPNKKYTIVFNGEIYNHLDLRKKLDFNRYRGHSDTETITVCLEAWGIERTVQALNGMFAMTIFNHETRELSLVRDFAGIKPLFFGWDCKTLVAASQYDQVISHPSFVNKSVNSQVLKLYLQQHFVPAPFGLHEDTYQVLPGEIVTFNSKGVKEHLRYWELPVNQKPIITNSSEAESHIESILDSCVQNQLLSDVPLGAFLSGGVDSSLIGTSIKKYHNKAQVFTIGSDSKIHDESLRAKQFAEALELQQTIWNLNAKEMLTYWDEAMKALHEPMADFSILPSYLVSKLAKKKVTVALSGDGGDELFFGYERFWSVGKNITYQHQPELIRKAIYGFDKYTTSNKRVNSVLLSKRQGEAHQGLHSRFRKEWLEAVAPELSDVSLPKAYQVYGYNNTKDPRDLLQTMRHAEFYGMMQKTLRKVDLASMENSLEVRVPFLDKQMIEVSLQIDPLLSSGKNKRKQLLKNVLHKRIPSVPEETVKKGFSIPLSTWLREDLKPLFTERLLDADLSPYGFERSAIEKLLKMHDTKQQDLKWPLFTLYALLK</sequence>
<dbReference type="InterPro" id="IPR014729">
    <property type="entry name" value="Rossmann-like_a/b/a_fold"/>
</dbReference>
<dbReference type="GO" id="GO:0005524">
    <property type="term" value="F:ATP binding"/>
    <property type="evidence" value="ECO:0007669"/>
    <property type="project" value="UniProtKB-KW"/>
</dbReference>
<dbReference type="Gene3D" id="3.40.50.620">
    <property type="entry name" value="HUPs"/>
    <property type="match status" value="1"/>
</dbReference>
<comment type="pathway">
    <text evidence="1">Amino-acid biosynthesis; L-asparagine biosynthesis; L-asparagine from L-aspartate (L-Gln route): step 1/1.</text>
</comment>
<feature type="binding site" evidence="9">
    <location>
        <position position="100"/>
    </location>
    <ligand>
        <name>L-glutamine</name>
        <dbReference type="ChEBI" id="CHEBI:58359"/>
    </ligand>
</feature>
<keyword evidence="4 9" id="KW-0547">Nucleotide-binding</keyword>
<dbReference type="InterPro" id="IPR001962">
    <property type="entry name" value="Asn_synthase"/>
</dbReference>
<reference evidence="12 13" key="1">
    <citation type="submission" date="2019-08" db="EMBL/GenBank/DDBJ databases">
        <title>Formosa sediminis sp. nov., isolated from marine sediment.</title>
        <authorList>
            <person name="Cao W.R."/>
        </authorList>
    </citation>
    <scope>NUCLEOTIDE SEQUENCE [LARGE SCALE GENOMIC DNA]</scope>
    <source>
        <strain evidence="12 13">1494</strain>
    </source>
</reference>
<keyword evidence="6 8" id="KW-0315">Glutamine amidotransferase</keyword>
<evidence type="ECO:0000313" key="12">
    <source>
        <dbReference type="EMBL" id="TYA56659.1"/>
    </source>
</evidence>
<evidence type="ECO:0000259" key="11">
    <source>
        <dbReference type="PROSITE" id="PS51278"/>
    </source>
</evidence>
<dbReference type="Pfam" id="PF00733">
    <property type="entry name" value="Asn_synthase"/>
    <property type="match status" value="1"/>
</dbReference>
<organism evidence="12 13">
    <name type="scientific">Formosa maritima</name>
    <dbReference type="NCBI Taxonomy" id="2592046"/>
    <lineage>
        <taxon>Bacteria</taxon>
        <taxon>Pseudomonadati</taxon>
        <taxon>Bacteroidota</taxon>
        <taxon>Flavobacteriia</taxon>
        <taxon>Flavobacteriales</taxon>
        <taxon>Flavobacteriaceae</taxon>
        <taxon>Formosa</taxon>
    </lineage>
</organism>
<dbReference type="PANTHER" id="PTHR43284:SF1">
    <property type="entry name" value="ASPARAGINE SYNTHETASE"/>
    <property type="match status" value="1"/>
</dbReference>
<dbReference type="EMBL" id="VSFC01000030">
    <property type="protein sequence ID" value="TYA56659.1"/>
    <property type="molecule type" value="Genomic_DNA"/>
</dbReference>
<dbReference type="PROSITE" id="PS51278">
    <property type="entry name" value="GATASE_TYPE_2"/>
    <property type="match status" value="1"/>
</dbReference>
<keyword evidence="8" id="KW-0028">Amino-acid biosynthesis</keyword>
<gene>
    <name evidence="12" type="primary">asnB</name>
    <name evidence="12" type="ORF">FVF61_05845</name>
</gene>
<dbReference type="OrthoDB" id="9763290at2"/>
<dbReference type="GO" id="GO:0005829">
    <property type="term" value="C:cytosol"/>
    <property type="evidence" value="ECO:0007669"/>
    <property type="project" value="TreeGrafter"/>
</dbReference>
<dbReference type="Pfam" id="PF13537">
    <property type="entry name" value="GATase_7"/>
    <property type="match status" value="1"/>
</dbReference>
<evidence type="ECO:0000256" key="5">
    <source>
        <dbReference type="ARBA" id="ARBA00022840"/>
    </source>
</evidence>
<dbReference type="SUPFAM" id="SSF52402">
    <property type="entry name" value="Adenine nucleotide alpha hydrolases-like"/>
    <property type="match status" value="1"/>
</dbReference>
<keyword evidence="5 9" id="KW-0067">ATP-binding</keyword>
<dbReference type="NCBIfam" id="TIGR01536">
    <property type="entry name" value="asn_synth_AEB"/>
    <property type="match status" value="1"/>
</dbReference>
<keyword evidence="12" id="KW-0436">Ligase</keyword>
<dbReference type="InterPro" id="IPR006426">
    <property type="entry name" value="Asn_synth_AEB"/>
</dbReference>
<proteinExistence type="inferred from homology"/>
<evidence type="ECO:0000256" key="6">
    <source>
        <dbReference type="ARBA" id="ARBA00022962"/>
    </source>
</evidence>
<dbReference type="InterPro" id="IPR033738">
    <property type="entry name" value="AsnB_N"/>
</dbReference>
<dbReference type="CDD" id="cd01991">
    <property type="entry name" value="Asn_synthase_B_C"/>
    <property type="match status" value="1"/>
</dbReference>
<dbReference type="GO" id="GO:0006529">
    <property type="term" value="P:asparagine biosynthetic process"/>
    <property type="evidence" value="ECO:0007669"/>
    <property type="project" value="UniProtKB-KW"/>
</dbReference>
<evidence type="ECO:0000256" key="7">
    <source>
        <dbReference type="ARBA" id="ARBA00048741"/>
    </source>
</evidence>
<dbReference type="InterPro" id="IPR051786">
    <property type="entry name" value="ASN_synthetase/amidase"/>
</dbReference>
<dbReference type="AlphaFoldDB" id="A0A5D0GEC2"/>
<comment type="catalytic activity">
    <reaction evidence="7">
        <text>L-aspartate + L-glutamine + ATP + H2O = L-asparagine + L-glutamate + AMP + diphosphate + H(+)</text>
        <dbReference type="Rhea" id="RHEA:12228"/>
        <dbReference type="ChEBI" id="CHEBI:15377"/>
        <dbReference type="ChEBI" id="CHEBI:15378"/>
        <dbReference type="ChEBI" id="CHEBI:29985"/>
        <dbReference type="ChEBI" id="CHEBI:29991"/>
        <dbReference type="ChEBI" id="CHEBI:30616"/>
        <dbReference type="ChEBI" id="CHEBI:33019"/>
        <dbReference type="ChEBI" id="CHEBI:58048"/>
        <dbReference type="ChEBI" id="CHEBI:58359"/>
        <dbReference type="ChEBI" id="CHEBI:456215"/>
        <dbReference type="EC" id="6.3.5.4"/>
    </reaction>
</comment>
<feature type="binding site" evidence="9">
    <location>
        <begin position="364"/>
        <end position="365"/>
    </location>
    <ligand>
        <name>ATP</name>
        <dbReference type="ChEBI" id="CHEBI:30616"/>
    </ligand>
</feature>
<comment type="similarity">
    <text evidence="2">Belongs to the asparagine synthetase family.</text>
</comment>
<accession>A0A5D0GEC2</accession>
<dbReference type="PANTHER" id="PTHR43284">
    <property type="entry name" value="ASPARAGINE SYNTHETASE (GLUTAMINE-HYDROLYZING)"/>
    <property type="match status" value="1"/>
</dbReference>
<dbReference type="CDD" id="cd00712">
    <property type="entry name" value="AsnB"/>
    <property type="match status" value="1"/>
</dbReference>
<evidence type="ECO:0000256" key="4">
    <source>
        <dbReference type="ARBA" id="ARBA00022741"/>
    </source>
</evidence>
<dbReference type="Proteomes" id="UP000324550">
    <property type="component" value="Unassembled WGS sequence"/>
</dbReference>
<feature type="domain" description="Glutamine amidotransferase type-2" evidence="11">
    <location>
        <begin position="2"/>
        <end position="215"/>
    </location>
</feature>
<evidence type="ECO:0000256" key="1">
    <source>
        <dbReference type="ARBA" id="ARBA00005187"/>
    </source>
</evidence>
<dbReference type="Gene3D" id="3.60.20.10">
    <property type="entry name" value="Glutamine Phosphoribosylpyrophosphate, subunit 1, domain 1"/>
    <property type="match status" value="1"/>
</dbReference>